<evidence type="ECO:0000256" key="9">
    <source>
        <dbReference type="HAMAP-Rule" id="MF_00625"/>
    </source>
</evidence>
<dbReference type="GO" id="GO:0004756">
    <property type="term" value="F:selenide, water dikinase activity"/>
    <property type="evidence" value="ECO:0007669"/>
    <property type="project" value="UniProtKB-UniRule"/>
</dbReference>
<keyword evidence="6 9" id="KW-0067">ATP-binding</keyword>
<feature type="binding site" description="in other chain" evidence="9">
    <location>
        <position position="61"/>
    </location>
    <ligand>
        <name>ATP</name>
        <dbReference type="ChEBI" id="CHEBI:30616"/>
        <note>ligand shared between dimeric partners</note>
    </ligand>
</feature>
<comment type="function">
    <text evidence="9">Synthesizes selenophosphate from selenide and ATP.</text>
</comment>
<accession>A0A1W1XB00</accession>
<dbReference type="NCBIfam" id="NF002098">
    <property type="entry name" value="PRK00943.1"/>
    <property type="match status" value="1"/>
</dbReference>
<dbReference type="FunFam" id="3.90.650.10:FF:000004">
    <property type="entry name" value="Selenide, water dikinase"/>
    <property type="match status" value="1"/>
</dbReference>
<sequence length="319" mass="33343">MLSLPEETDPNLLVGRGSADDAGVYRVRDDLALIQTVDFLTPIVDDPYQFGRIAAANALSDVYAMGGRALTAMNIVCFPVEKFPMEVLKDILRGGLETIHEAGTVLVGGHSVDDLELKYGLSVTGVVHPDRVITNAGARPGDGLILTKPLGTGVLATAVKGGLASAEAAAYGVEVMATLNRAAAEVMERYDVHAATDITGFGLLGHALEMARASRVVLRIESATVPLLPEILDYASMGMIPAGTYENRRFCDQRVRVDGAVDALLLDLLADAQTSGGLLIAVGESQVEALLSDLRAAGVEHAARVGAVESAGDGAIRVV</sequence>
<dbReference type="CDD" id="cd02195">
    <property type="entry name" value="SelD"/>
    <property type="match status" value="1"/>
</dbReference>
<keyword evidence="5 9" id="KW-0418">Kinase</keyword>
<dbReference type="InterPro" id="IPR010918">
    <property type="entry name" value="PurM-like_C_dom"/>
</dbReference>
<dbReference type="Gene3D" id="3.90.650.10">
    <property type="entry name" value="PurM-like C-terminal domain"/>
    <property type="match status" value="1"/>
</dbReference>
<dbReference type="SUPFAM" id="SSF56042">
    <property type="entry name" value="PurM C-terminal domain-like"/>
    <property type="match status" value="1"/>
</dbReference>
<keyword evidence="13" id="KW-1185">Reference proteome</keyword>
<feature type="domain" description="PurM-like C-terminal" evidence="11">
    <location>
        <begin position="139"/>
        <end position="318"/>
    </location>
</feature>
<dbReference type="PANTHER" id="PTHR10256:SF0">
    <property type="entry name" value="INACTIVE SELENIDE, WATER DIKINASE-LIKE PROTEIN-RELATED"/>
    <property type="match status" value="1"/>
</dbReference>
<evidence type="ECO:0000256" key="3">
    <source>
        <dbReference type="ARBA" id="ARBA00022723"/>
    </source>
</evidence>
<gene>
    <name evidence="9" type="primary">selD</name>
    <name evidence="12" type="ORF">SAMN02746041_01125</name>
</gene>
<comment type="subunit">
    <text evidence="9">Homodimer.</text>
</comment>
<dbReference type="GO" id="GO:0005737">
    <property type="term" value="C:cytoplasm"/>
    <property type="evidence" value="ECO:0007669"/>
    <property type="project" value="TreeGrafter"/>
</dbReference>
<comment type="caution">
    <text evidence="9">Lacks conserved residue(s) required for the propagation of feature annotation.</text>
</comment>
<keyword evidence="3 9" id="KW-0479">Metal-binding</keyword>
<keyword evidence="8 9" id="KW-0711">Selenium</keyword>
<reference evidence="12 13" key="1">
    <citation type="submission" date="2017-04" db="EMBL/GenBank/DDBJ databases">
        <authorList>
            <person name="Afonso C.L."/>
            <person name="Miller P.J."/>
            <person name="Scott M.A."/>
            <person name="Spackman E."/>
            <person name="Goraichik I."/>
            <person name="Dimitrov K.M."/>
            <person name="Suarez D.L."/>
            <person name="Swayne D.E."/>
        </authorList>
    </citation>
    <scope>NUCLEOTIDE SEQUENCE [LARGE SCALE GENOMIC DNA]</scope>
    <source>
        <strain evidence="12 13">DSM 13146</strain>
    </source>
</reference>
<dbReference type="InterPro" id="IPR023061">
    <property type="entry name" value="SelD_I"/>
</dbReference>
<evidence type="ECO:0000256" key="1">
    <source>
        <dbReference type="ARBA" id="ARBA00008026"/>
    </source>
</evidence>
<feature type="binding site" evidence="9">
    <location>
        <position position="61"/>
    </location>
    <ligand>
        <name>Mg(2+)</name>
        <dbReference type="ChEBI" id="CHEBI:18420"/>
    </ligand>
</feature>
<dbReference type="Gene3D" id="3.30.1330.10">
    <property type="entry name" value="PurM-like, N-terminal domain"/>
    <property type="match status" value="1"/>
</dbReference>
<feature type="binding site" evidence="9">
    <location>
        <position position="21"/>
    </location>
    <ligand>
        <name>Mg(2+)</name>
        <dbReference type="ChEBI" id="CHEBI:18420"/>
    </ligand>
</feature>
<dbReference type="NCBIfam" id="TIGR00476">
    <property type="entry name" value="selD"/>
    <property type="match status" value="1"/>
</dbReference>
<keyword evidence="7 9" id="KW-0460">Magnesium</keyword>
<dbReference type="InterPro" id="IPR004536">
    <property type="entry name" value="SPS/SelD"/>
</dbReference>
<protein>
    <recommendedName>
        <fullName evidence="9">Selenide, water dikinase</fullName>
        <ecNumber evidence="9">2.7.9.3</ecNumber>
    </recommendedName>
    <alternativeName>
        <fullName evidence="9">Selenium donor protein</fullName>
    </alternativeName>
    <alternativeName>
        <fullName evidence="9">Selenophosphate synthase</fullName>
    </alternativeName>
</protein>
<evidence type="ECO:0000259" key="11">
    <source>
        <dbReference type="Pfam" id="PF02769"/>
    </source>
</evidence>
<comment type="catalytic activity">
    <reaction evidence="9">
        <text>hydrogenselenide + ATP + H2O = selenophosphate + AMP + phosphate + 2 H(+)</text>
        <dbReference type="Rhea" id="RHEA:18737"/>
        <dbReference type="ChEBI" id="CHEBI:15377"/>
        <dbReference type="ChEBI" id="CHEBI:15378"/>
        <dbReference type="ChEBI" id="CHEBI:16144"/>
        <dbReference type="ChEBI" id="CHEBI:29317"/>
        <dbReference type="ChEBI" id="CHEBI:30616"/>
        <dbReference type="ChEBI" id="CHEBI:43474"/>
        <dbReference type="ChEBI" id="CHEBI:456215"/>
        <dbReference type="EC" id="2.7.9.3"/>
    </reaction>
</comment>
<evidence type="ECO:0000256" key="4">
    <source>
        <dbReference type="ARBA" id="ARBA00022741"/>
    </source>
</evidence>
<evidence type="ECO:0000313" key="13">
    <source>
        <dbReference type="Proteomes" id="UP000192783"/>
    </source>
</evidence>
<dbReference type="EMBL" id="FWXF01000004">
    <property type="protein sequence ID" value="SMC21116.1"/>
    <property type="molecule type" value="Genomic_DNA"/>
</dbReference>
<comment type="similarity">
    <text evidence="1 9">Belongs to the selenophosphate synthase 1 family. Class I subfamily.</text>
</comment>
<dbReference type="AlphaFoldDB" id="A0A1W1XB00"/>
<organism evidence="12 13">
    <name type="scientific">Desulfacinum hydrothermale DSM 13146</name>
    <dbReference type="NCBI Taxonomy" id="1121390"/>
    <lineage>
        <taxon>Bacteria</taxon>
        <taxon>Pseudomonadati</taxon>
        <taxon>Thermodesulfobacteriota</taxon>
        <taxon>Syntrophobacteria</taxon>
        <taxon>Syntrophobacterales</taxon>
        <taxon>Syntrophobacteraceae</taxon>
        <taxon>Desulfacinum</taxon>
    </lineage>
</organism>
<feature type="binding site" evidence="9">
    <location>
        <position position="197"/>
    </location>
    <ligand>
        <name>Mg(2+)</name>
        <dbReference type="ChEBI" id="CHEBI:18420"/>
    </ligand>
</feature>
<dbReference type="InterPro" id="IPR016188">
    <property type="entry name" value="PurM-like_N"/>
</dbReference>
<dbReference type="Proteomes" id="UP000192783">
    <property type="component" value="Unassembled WGS sequence"/>
</dbReference>
<evidence type="ECO:0000256" key="5">
    <source>
        <dbReference type="ARBA" id="ARBA00022777"/>
    </source>
</evidence>
<dbReference type="Pfam" id="PF00586">
    <property type="entry name" value="AIRS"/>
    <property type="match status" value="1"/>
</dbReference>
<evidence type="ECO:0000259" key="10">
    <source>
        <dbReference type="Pfam" id="PF00586"/>
    </source>
</evidence>
<feature type="binding site" description="in other chain" evidence="9">
    <location>
        <begin position="18"/>
        <end position="20"/>
    </location>
    <ligand>
        <name>ATP</name>
        <dbReference type="ChEBI" id="CHEBI:30616"/>
        <note>ligand shared between dimeric partners</note>
    </ligand>
</feature>
<dbReference type="HAMAP" id="MF_00625">
    <property type="entry name" value="SelD"/>
    <property type="match status" value="1"/>
</dbReference>
<evidence type="ECO:0000256" key="8">
    <source>
        <dbReference type="ARBA" id="ARBA00023266"/>
    </source>
</evidence>
<comment type="cofactor">
    <cofactor evidence="9">
        <name>Mg(2+)</name>
        <dbReference type="ChEBI" id="CHEBI:18420"/>
    </cofactor>
    <text evidence="9">Binds 1 Mg(2+) ion per monomer.</text>
</comment>
<feature type="binding site" evidence="9">
    <location>
        <begin position="109"/>
        <end position="111"/>
    </location>
    <ligand>
        <name>ATP</name>
        <dbReference type="ChEBI" id="CHEBI:30616"/>
        <note>ligand shared between dimeric partners</note>
    </ligand>
</feature>
<dbReference type="InterPro" id="IPR036921">
    <property type="entry name" value="PurM-like_N_sf"/>
</dbReference>
<evidence type="ECO:0000256" key="2">
    <source>
        <dbReference type="ARBA" id="ARBA00022679"/>
    </source>
</evidence>
<evidence type="ECO:0000313" key="12">
    <source>
        <dbReference type="EMBL" id="SMC21116.1"/>
    </source>
</evidence>
<feature type="binding site" description="in other chain" evidence="9">
    <location>
        <position position="38"/>
    </location>
    <ligand>
        <name>ATP</name>
        <dbReference type="ChEBI" id="CHEBI:30616"/>
        <note>ligand shared between dimeric partners</note>
    </ligand>
</feature>
<dbReference type="InterPro" id="IPR036676">
    <property type="entry name" value="PurM-like_C_sf"/>
</dbReference>
<dbReference type="STRING" id="1121390.SAMN02746041_01125"/>
<dbReference type="GO" id="GO:0000287">
    <property type="term" value="F:magnesium ion binding"/>
    <property type="evidence" value="ECO:0007669"/>
    <property type="project" value="UniProtKB-UniRule"/>
</dbReference>
<dbReference type="FunFam" id="3.30.1330.10:FF:000003">
    <property type="entry name" value="Selenide, water dikinase"/>
    <property type="match status" value="1"/>
</dbReference>
<dbReference type="PANTHER" id="PTHR10256">
    <property type="entry name" value="SELENIDE, WATER DIKINASE"/>
    <property type="match status" value="1"/>
</dbReference>
<proteinExistence type="inferred from homology"/>
<dbReference type="PIRSF" id="PIRSF036407">
    <property type="entry name" value="Selenphspht_syn"/>
    <property type="match status" value="1"/>
</dbReference>
<dbReference type="Pfam" id="PF02769">
    <property type="entry name" value="AIRS_C"/>
    <property type="match status" value="1"/>
</dbReference>
<dbReference type="SUPFAM" id="SSF55326">
    <property type="entry name" value="PurM N-terminal domain-like"/>
    <property type="match status" value="1"/>
</dbReference>
<evidence type="ECO:0000256" key="6">
    <source>
        <dbReference type="ARBA" id="ARBA00022840"/>
    </source>
</evidence>
<name>A0A1W1XB00_9BACT</name>
<keyword evidence="2 9" id="KW-0808">Transferase</keyword>
<keyword evidence="4 9" id="KW-0547">Nucleotide-binding</keyword>
<feature type="domain" description="PurM-like N-terminal" evidence="10">
    <location>
        <begin position="20"/>
        <end position="127"/>
    </location>
</feature>
<dbReference type="GO" id="GO:0005524">
    <property type="term" value="F:ATP binding"/>
    <property type="evidence" value="ECO:0007669"/>
    <property type="project" value="UniProtKB-UniRule"/>
</dbReference>
<evidence type="ECO:0000256" key="7">
    <source>
        <dbReference type="ARBA" id="ARBA00022842"/>
    </source>
</evidence>
<dbReference type="EC" id="2.7.9.3" evidence="9"/>
<dbReference type="GO" id="GO:0016260">
    <property type="term" value="P:selenocysteine biosynthetic process"/>
    <property type="evidence" value="ECO:0007669"/>
    <property type="project" value="InterPro"/>
</dbReference>